<evidence type="ECO:0000256" key="2">
    <source>
        <dbReference type="SAM" id="Phobius"/>
    </source>
</evidence>
<feature type="chain" id="PRO_5004232141" evidence="3">
    <location>
        <begin position="31"/>
        <end position="187"/>
    </location>
</feature>
<keyword evidence="2" id="KW-1133">Transmembrane helix</keyword>
<organism evidence="4">
    <name type="scientific">Bacillus subtilis</name>
    <dbReference type="NCBI Taxonomy" id="1423"/>
    <lineage>
        <taxon>Bacteria</taxon>
        <taxon>Bacillati</taxon>
        <taxon>Bacillota</taxon>
        <taxon>Bacilli</taxon>
        <taxon>Bacillales</taxon>
        <taxon>Bacillaceae</taxon>
        <taxon>Bacillus</taxon>
    </lineage>
</organism>
<keyword evidence="4" id="KW-0614">Plasmid</keyword>
<keyword evidence="3" id="KW-0732">Signal</keyword>
<name>Q45509_BACIU</name>
<keyword evidence="2" id="KW-0812">Transmembrane</keyword>
<evidence type="ECO:0000313" key="4">
    <source>
        <dbReference type="EMBL" id="AAA99156.1"/>
    </source>
</evidence>
<feature type="transmembrane region" description="Helical" evidence="2">
    <location>
        <begin position="113"/>
        <end position="136"/>
    </location>
</feature>
<evidence type="ECO:0000256" key="1">
    <source>
        <dbReference type="SAM" id="MobiDB-lite"/>
    </source>
</evidence>
<feature type="region of interest" description="Disordered" evidence="1">
    <location>
        <begin position="156"/>
        <end position="178"/>
    </location>
</feature>
<feature type="signal peptide" evidence="3">
    <location>
        <begin position="1"/>
        <end position="30"/>
    </location>
</feature>
<accession>Q45509</accession>
<keyword evidence="2" id="KW-0472">Membrane</keyword>
<proteinExistence type="predicted"/>
<feature type="compositionally biased region" description="Low complexity" evidence="1">
    <location>
        <begin position="166"/>
        <end position="178"/>
    </location>
</feature>
<dbReference type="AlphaFoldDB" id="Q45509"/>
<gene>
    <name evidence="4" type="primary">parB</name>
</gene>
<sequence length="187" mass="20898">MFKKKLLLKSFVVFLASILFSSVLFSSAQATESDTQKKVDAINKSSFYNVETNEIMLSKDLAKSFYDFSDSELKEIENKFQNLTQGEIDYILKLSNVDLDEIDVDENVAHANWVWVIPVVAGIIVAGGIIFSALYFSHKEKQNLINKCYKQKGKPVIDSRDSAGLKGTTKSGSAKKAGGYKFECKKK</sequence>
<evidence type="ECO:0000256" key="3">
    <source>
        <dbReference type="SAM" id="SignalP"/>
    </source>
</evidence>
<dbReference type="EMBL" id="U55043">
    <property type="protein sequence ID" value="AAA99156.1"/>
    <property type="molecule type" value="Genomic_DNA"/>
</dbReference>
<geneLocation type="plasmid" evidence="4">
    <name>pPOD2000</name>
</geneLocation>
<reference evidence="4" key="1">
    <citation type="submission" date="1996-04" db="EMBL/GenBank/DDBJ databases">
        <title>A putative serine protease helps to ensure stable inheritance of cryptic plasmid pPOD2000 from Bacillus subtilis.</title>
        <authorList>
            <person name="Thorsted P.B."/>
            <person name="Rowlinson C."/>
            <person name="Gleave A.P."/>
            <person name="Thomas C.M."/>
        </authorList>
    </citation>
    <scope>NUCLEOTIDE SEQUENCE</scope>
    <source>
        <plasmid evidence="4">pPOD2000</plasmid>
    </source>
</reference>
<protein>
    <submittedName>
        <fullName evidence="4">ParB</fullName>
    </submittedName>
</protein>